<protein>
    <submittedName>
        <fullName evidence="1">Uncharacterized protein</fullName>
    </submittedName>
</protein>
<accession>A0AB36FQK6</accession>
<keyword evidence="2" id="KW-1185">Reference proteome</keyword>
<comment type="caution">
    <text evidence="1">The sequence shown here is derived from an EMBL/GenBank/DDBJ whole genome shotgun (WGS) entry which is preliminary data.</text>
</comment>
<name>A0AB36FQK6_ALTMA</name>
<dbReference type="Proteomes" id="UP000095392">
    <property type="component" value="Unassembled WGS sequence"/>
</dbReference>
<dbReference type="AlphaFoldDB" id="A0AB36FQK6"/>
<reference evidence="1 2" key="1">
    <citation type="submission" date="2016-09" db="EMBL/GenBank/DDBJ databases">
        <title>Draft Genome Sequence of four Alteromonas macleodii strains isolated from copper coupons and grown long-term at elevated copper levels.</title>
        <authorList>
            <person name="Cusick K."/>
            <person name="Dale J."/>
            <person name="Little B."/>
            <person name="Biffinger J."/>
        </authorList>
    </citation>
    <scope>NUCLEOTIDE SEQUENCE [LARGE SCALE GENOMIC DNA]</scope>
    <source>
        <strain evidence="1 2">KCP01</strain>
    </source>
</reference>
<evidence type="ECO:0000313" key="2">
    <source>
        <dbReference type="Proteomes" id="UP000095392"/>
    </source>
</evidence>
<gene>
    <name evidence="1" type="ORF">BFV95_3638</name>
</gene>
<organism evidence="1 2">
    <name type="scientific">Alteromonas macleodii</name>
    <name type="common">Pseudoalteromonas macleodii</name>
    <dbReference type="NCBI Taxonomy" id="28108"/>
    <lineage>
        <taxon>Bacteria</taxon>
        <taxon>Pseudomonadati</taxon>
        <taxon>Pseudomonadota</taxon>
        <taxon>Gammaproteobacteria</taxon>
        <taxon>Alteromonadales</taxon>
        <taxon>Alteromonadaceae</taxon>
        <taxon>Alteromonas/Salinimonas group</taxon>
        <taxon>Alteromonas</taxon>
    </lineage>
</organism>
<evidence type="ECO:0000313" key="1">
    <source>
        <dbReference type="EMBL" id="OES27005.1"/>
    </source>
</evidence>
<dbReference type="EMBL" id="MIPY01000034">
    <property type="protein sequence ID" value="OES27005.1"/>
    <property type="molecule type" value="Genomic_DNA"/>
</dbReference>
<sequence length="42" mass="4980">MLFCFSPEADAHFREMSAHVNTYFEKVEKTELTVYFSLKCDN</sequence>
<proteinExistence type="predicted"/>